<reference evidence="2 3" key="1">
    <citation type="journal article" date="2018" name="PLoS Genet.">
        <title>Population sequencing reveals clonal diversity and ancestral inbreeding in the grapevine cultivar Chardonnay.</title>
        <authorList>
            <person name="Roach M.J."/>
            <person name="Johnson D.L."/>
            <person name="Bohlmann J."/>
            <person name="van Vuuren H.J."/>
            <person name="Jones S.J."/>
            <person name="Pretorius I.S."/>
            <person name="Schmidt S.A."/>
            <person name="Borneman A.R."/>
        </authorList>
    </citation>
    <scope>NUCLEOTIDE SEQUENCE [LARGE SCALE GENOMIC DNA]</scope>
    <source>
        <strain evidence="3">cv. Chardonnay</strain>
        <tissue evidence="2">Leaf</tissue>
    </source>
</reference>
<proteinExistence type="predicted"/>
<evidence type="ECO:0000313" key="2">
    <source>
        <dbReference type="EMBL" id="RVW63216.1"/>
    </source>
</evidence>
<name>A0A438FTC9_VITVI</name>
<gene>
    <name evidence="2" type="ORF">CK203_058955</name>
</gene>
<dbReference type="AlphaFoldDB" id="A0A438FTC9"/>
<accession>A0A438FTC9</accession>
<evidence type="ECO:0000256" key="1">
    <source>
        <dbReference type="SAM" id="MobiDB-lite"/>
    </source>
</evidence>
<dbReference type="EMBL" id="QGNW01000746">
    <property type="protein sequence ID" value="RVW63216.1"/>
    <property type="molecule type" value="Genomic_DNA"/>
</dbReference>
<protein>
    <submittedName>
        <fullName evidence="2">Uncharacterized protein</fullName>
    </submittedName>
</protein>
<organism evidence="2 3">
    <name type="scientific">Vitis vinifera</name>
    <name type="common">Grape</name>
    <dbReference type="NCBI Taxonomy" id="29760"/>
    <lineage>
        <taxon>Eukaryota</taxon>
        <taxon>Viridiplantae</taxon>
        <taxon>Streptophyta</taxon>
        <taxon>Embryophyta</taxon>
        <taxon>Tracheophyta</taxon>
        <taxon>Spermatophyta</taxon>
        <taxon>Magnoliopsida</taxon>
        <taxon>eudicotyledons</taxon>
        <taxon>Gunneridae</taxon>
        <taxon>Pentapetalae</taxon>
        <taxon>rosids</taxon>
        <taxon>Vitales</taxon>
        <taxon>Vitaceae</taxon>
        <taxon>Viteae</taxon>
        <taxon>Vitis</taxon>
    </lineage>
</organism>
<sequence length="239" mass="27325">MVEKNTSSPMYMQSYDNDMEPIVRVDMAGVTESIVMTVGNYVDILPGNDYNNVELFDEDDRNEDIIDMEDNENTENDASLLGGGEHDVPSPIFRELNWDVINSMVDKDLIACTGLWNESDELFKGLRFEMKDKFGYNVHYKRIWEAKRKTIIKIFGDWDESYQVLPRWMNIVKRTNPGVGPQALPTLLKAIVVRKGAYPSLIVHSPKRSRQTQGELMDATNPPICQQSAPQRHPWGSNP</sequence>
<evidence type="ECO:0000313" key="3">
    <source>
        <dbReference type="Proteomes" id="UP000288805"/>
    </source>
</evidence>
<comment type="caution">
    <text evidence="2">The sequence shown here is derived from an EMBL/GenBank/DDBJ whole genome shotgun (WGS) entry which is preliminary data.</text>
</comment>
<feature type="region of interest" description="Disordered" evidence="1">
    <location>
        <begin position="204"/>
        <end position="239"/>
    </location>
</feature>
<dbReference type="Proteomes" id="UP000288805">
    <property type="component" value="Unassembled WGS sequence"/>
</dbReference>